<gene>
    <name evidence="3" type="ORF">NBR_LOCUS6055</name>
</gene>
<dbReference type="InterPro" id="IPR015940">
    <property type="entry name" value="UBA"/>
</dbReference>
<dbReference type="SMART" id="SM00165">
    <property type="entry name" value="UBA"/>
    <property type="match status" value="1"/>
</dbReference>
<feature type="compositionally biased region" description="Gly residues" evidence="1">
    <location>
        <begin position="223"/>
        <end position="233"/>
    </location>
</feature>
<evidence type="ECO:0000256" key="1">
    <source>
        <dbReference type="SAM" id="MobiDB-lite"/>
    </source>
</evidence>
<accession>A0A0N4XTU3</accession>
<dbReference type="GO" id="GO:0006511">
    <property type="term" value="P:ubiquitin-dependent protein catabolic process"/>
    <property type="evidence" value="ECO:0007669"/>
    <property type="project" value="TreeGrafter"/>
</dbReference>
<dbReference type="SUPFAM" id="SSF46934">
    <property type="entry name" value="UBA-like"/>
    <property type="match status" value="1"/>
</dbReference>
<protein>
    <submittedName>
        <fullName evidence="5">UBA domain-containing protein</fullName>
    </submittedName>
</protein>
<dbReference type="PANTHER" id="PTHR10677">
    <property type="entry name" value="UBIQUILIN"/>
    <property type="match status" value="1"/>
</dbReference>
<evidence type="ECO:0000313" key="4">
    <source>
        <dbReference type="Proteomes" id="UP000271162"/>
    </source>
</evidence>
<feature type="compositionally biased region" description="Low complexity" evidence="1">
    <location>
        <begin position="251"/>
        <end position="260"/>
    </location>
</feature>
<proteinExistence type="predicted"/>
<dbReference type="PROSITE" id="PS50030">
    <property type="entry name" value="UBA"/>
    <property type="match status" value="1"/>
</dbReference>
<reference evidence="3 4" key="2">
    <citation type="submission" date="2018-11" db="EMBL/GenBank/DDBJ databases">
        <authorList>
            <consortium name="Pathogen Informatics"/>
        </authorList>
    </citation>
    <scope>NUCLEOTIDE SEQUENCE [LARGE SCALE GENOMIC DNA]</scope>
</reference>
<dbReference type="STRING" id="27835.A0A0N4XTU3"/>
<dbReference type="Gene3D" id="1.10.8.10">
    <property type="entry name" value="DNA helicase RuvA subunit, C-terminal domain"/>
    <property type="match status" value="1"/>
</dbReference>
<feature type="compositionally biased region" description="Low complexity" evidence="1">
    <location>
        <begin position="234"/>
        <end position="244"/>
    </location>
</feature>
<feature type="domain" description="UBA" evidence="2">
    <location>
        <begin position="272"/>
        <end position="316"/>
    </location>
</feature>
<feature type="region of interest" description="Disordered" evidence="1">
    <location>
        <begin position="180"/>
        <end position="206"/>
    </location>
</feature>
<keyword evidence="4" id="KW-1185">Reference proteome</keyword>
<evidence type="ECO:0000259" key="2">
    <source>
        <dbReference type="PROSITE" id="PS50030"/>
    </source>
</evidence>
<dbReference type="InterPro" id="IPR009060">
    <property type="entry name" value="UBA-like_sf"/>
</dbReference>
<dbReference type="GO" id="GO:0005829">
    <property type="term" value="C:cytosol"/>
    <property type="evidence" value="ECO:0007669"/>
    <property type="project" value="TreeGrafter"/>
</dbReference>
<dbReference type="Proteomes" id="UP000271162">
    <property type="component" value="Unassembled WGS sequence"/>
</dbReference>
<reference evidence="5" key="1">
    <citation type="submission" date="2017-02" db="UniProtKB">
        <authorList>
            <consortium name="WormBaseParasite"/>
        </authorList>
    </citation>
    <scope>IDENTIFICATION</scope>
</reference>
<sequence length="321" mass="35256">MVKVYYGRECSVYSLDELKSLTAKDVIKRSVKGCSDNTVLSHTGRFLPPDVQLSSHNIRDSDTLRILKCSAPPKTNSTCDDSLLRECDRLFDYLQKEESGYMHMRLMAEVVEPEFLPKVMKQFPELRDDPIACHILHDYYIFKGMVTLPTDEESVEKLRKFHAQHPALLPAINWLLRKHAQKGRGSSQRTPRVQAEESPSPAEPPQITQEMLRQAMALAFGGGALPGGSGRSGGSTTSRPASSVPTPPVAAPAAAPTSAPDQPAGPSDHILQLRSRFASQLVQLNEFGFTDEAANLSVLESSDGNVEVALDLLIAMREEGM</sequence>
<dbReference type="AlphaFoldDB" id="A0A0N4XTU3"/>
<evidence type="ECO:0000313" key="3">
    <source>
        <dbReference type="EMBL" id="VDL69644.1"/>
    </source>
</evidence>
<name>A0A0N4XTU3_NIPBR</name>
<dbReference type="EMBL" id="UYSL01019773">
    <property type="protein sequence ID" value="VDL69644.1"/>
    <property type="molecule type" value="Genomic_DNA"/>
</dbReference>
<dbReference type="WBParaSite" id="NBR_0000605401-mRNA-1">
    <property type="protein sequence ID" value="NBR_0000605401-mRNA-1"/>
    <property type="gene ID" value="NBR_0000605401"/>
</dbReference>
<dbReference type="InterPro" id="IPR015496">
    <property type="entry name" value="Ubiquilin"/>
</dbReference>
<dbReference type="OMA" id="KLRKFHA"/>
<evidence type="ECO:0000313" key="5">
    <source>
        <dbReference type="WBParaSite" id="NBR_0000605401-mRNA-1"/>
    </source>
</evidence>
<dbReference type="GO" id="GO:0031593">
    <property type="term" value="F:polyubiquitin modification-dependent protein binding"/>
    <property type="evidence" value="ECO:0007669"/>
    <property type="project" value="TreeGrafter"/>
</dbReference>
<organism evidence="5">
    <name type="scientific">Nippostrongylus brasiliensis</name>
    <name type="common">Rat hookworm</name>
    <dbReference type="NCBI Taxonomy" id="27835"/>
    <lineage>
        <taxon>Eukaryota</taxon>
        <taxon>Metazoa</taxon>
        <taxon>Ecdysozoa</taxon>
        <taxon>Nematoda</taxon>
        <taxon>Chromadorea</taxon>
        <taxon>Rhabditida</taxon>
        <taxon>Rhabditina</taxon>
        <taxon>Rhabditomorpha</taxon>
        <taxon>Strongyloidea</taxon>
        <taxon>Heligmosomidae</taxon>
        <taxon>Nippostrongylus</taxon>
    </lineage>
</organism>
<feature type="region of interest" description="Disordered" evidence="1">
    <location>
        <begin position="223"/>
        <end position="268"/>
    </location>
</feature>
<dbReference type="PANTHER" id="PTHR10677:SF25">
    <property type="entry name" value="UBIQUITIN-LIKE PROTEIN 7"/>
    <property type="match status" value="1"/>
</dbReference>